<evidence type="ECO:0000256" key="14">
    <source>
        <dbReference type="ARBA" id="ARBA00032370"/>
    </source>
</evidence>
<comment type="catalytic activity">
    <reaction evidence="20">
        <text>[GlcNAc-(1-&gt;4)-Mur2Ac(oyl-L-Ala-gamma-D-Glu-L-Lys-D-Ala-D-Ala)](n)-di-trans,octa-cis-undecaprenyl diphosphate + beta-D-GlcNAc-(1-&gt;4)-Mur2Ac(oyl-L-Ala-gamma-D-Glu-L-Lys-D-Ala-D-Ala)-di-trans,octa-cis-undecaprenyl diphosphate = [GlcNAc-(1-&gt;4)-Mur2Ac(oyl-L-Ala-gamma-D-Glu-L-Lys-D-Ala-D-Ala)](n+1)-di-trans,octa-cis-undecaprenyl diphosphate + di-trans,octa-cis-undecaprenyl diphosphate + H(+)</text>
        <dbReference type="Rhea" id="RHEA:23708"/>
        <dbReference type="Rhea" id="RHEA-COMP:9602"/>
        <dbReference type="Rhea" id="RHEA-COMP:9603"/>
        <dbReference type="ChEBI" id="CHEBI:15378"/>
        <dbReference type="ChEBI" id="CHEBI:58405"/>
        <dbReference type="ChEBI" id="CHEBI:60033"/>
        <dbReference type="ChEBI" id="CHEBI:78435"/>
        <dbReference type="EC" id="2.4.99.28"/>
    </reaction>
</comment>
<feature type="transmembrane region" description="Helical" evidence="21">
    <location>
        <begin position="312"/>
        <end position="336"/>
    </location>
</feature>
<keyword evidence="10 21" id="KW-1133">Transmembrane helix</keyword>
<reference evidence="22 23" key="1">
    <citation type="submission" date="2020-01" db="EMBL/GenBank/DDBJ databases">
        <title>Complete genome sequence of a human oral phylogroup 1 Treponema sp. strain ATCC 700766, originally isolated from periodontitis dental plaque.</title>
        <authorList>
            <person name="Chan Y."/>
            <person name="Huo Y.-B."/>
            <person name="Yu X.-L."/>
            <person name="Zeng H."/>
            <person name="Leung W.-K."/>
            <person name="Watt R.M."/>
        </authorList>
    </citation>
    <scope>NUCLEOTIDE SEQUENCE [LARGE SCALE GENOMIC DNA]</scope>
    <source>
        <strain evidence="22 23">OMZ 804</strain>
    </source>
</reference>
<evidence type="ECO:0000256" key="3">
    <source>
        <dbReference type="ARBA" id="ARBA00022475"/>
    </source>
</evidence>
<feature type="transmembrane region" description="Helical" evidence="21">
    <location>
        <begin position="175"/>
        <end position="196"/>
    </location>
</feature>
<evidence type="ECO:0000256" key="17">
    <source>
        <dbReference type="ARBA" id="ARBA00041185"/>
    </source>
</evidence>
<comment type="subcellular location">
    <subcellularLocation>
        <location evidence="1">Cell membrane</location>
        <topology evidence="1">Multi-pass membrane protein</topology>
    </subcellularLocation>
</comment>
<dbReference type="GO" id="GO:0015648">
    <property type="term" value="F:lipid-linked peptidoglycan transporter activity"/>
    <property type="evidence" value="ECO:0007669"/>
    <property type="project" value="TreeGrafter"/>
</dbReference>
<accession>A0A6P1Y141</accession>
<evidence type="ECO:0000256" key="16">
    <source>
        <dbReference type="ARBA" id="ARBA00038053"/>
    </source>
</evidence>
<organism evidence="22 23">
    <name type="scientific">Treponema vincentii</name>
    <dbReference type="NCBI Taxonomy" id="69710"/>
    <lineage>
        <taxon>Bacteria</taxon>
        <taxon>Pseudomonadati</taxon>
        <taxon>Spirochaetota</taxon>
        <taxon>Spirochaetia</taxon>
        <taxon>Spirochaetales</taxon>
        <taxon>Treponemataceae</taxon>
        <taxon>Treponema</taxon>
    </lineage>
</organism>
<dbReference type="AlphaFoldDB" id="A0A6P1Y141"/>
<name>A0A6P1Y141_9SPIR</name>
<protein>
    <recommendedName>
        <fullName evidence="17">Probable peptidoglycan glycosyltransferase FtsW</fullName>
        <ecNumber evidence="19">2.4.99.28</ecNumber>
    </recommendedName>
    <alternativeName>
        <fullName evidence="18">Cell division protein FtsW</fullName>
    </alternativeName>
    <alternativeName>
        <fullName evidence="15">Cell wall polymerase</fullName>
    </alternativeName>
    <alternativeName>
        <fullName evidence="14">Peptidoglycan polymerase</fullName>
    </alternativeName>
</protein>
<evidence type="ECO:0000256" key="5">
    <source>
        <dbReference type="ARBA" id="ARBA00022676"/>
    </source>
</evidence>
<keyword evidence="9" id="KW-0573">Peptidoglycan synthesis</keyword>
<keyword evidence="3" id="KW-1003">Cell membrane</keyword>
<dbReference type="GO" id="GO:0032153">
    <property type="term" value="C:cell division site"/>
    <property type="evidence" value="ECO:0007669"/>
    <property type="project" value="TreeGrafter"/>
</dbReference>
<feature type="transmembrane region" description="Helical" evidence="21">
    <location>
        <begin position="84"/>
        <end position="104"/>
    </location>
</feature>
<dbReference type="GO" id="GO:0005886">
    <property type="term" value="C:plasma membrane"/>
    <property type="evidence" value="ECO:0007669"/>
    <property type="project" value="UniProtKB-SubCell"/>
</dbReference>
<evidence type="ECO:0000256" key="7">
    <source>
        <dbReference type="ARBA" id="ARBA00022692"/>
    </source>
</evidence>
<feature type="transmembrane region" description="Helical" evidence="21">
    <location>
        <begin position="148"/>
        <end position="169"/>
    </location>
</feature>
<evidence type="ECO:0000256" key="1">
    <source>
        <dbReference type="ARBA" id="ARBA00004651"/>
    </source>
</evidence>
<keyword evidence="7 21" id="KW-0812">Transmembrane</keyword>
<evidence type="ECO:0000256" key="11">
    <source>
        <dbReference type="ARBA" id="ARBA00023136"/>
    </source>
</evidence>
<dbReference type="EC" id="2.4.99.28" evidence="19"/>
<dbReference type="RefSeq" id="WP_162663871.1">
    <property type="nucleotide sequence ID" value="NZ_CP048020.1"/>
</dbReference>
<dbReference type="Proteomes" id="UP000464374">
    <property type="component" value="Chromosome"/>
</dbReference>
<feature type="transmembrane region" description="Helical" evidence="21">
    <location>
        <begin position="282"/>
        <end position="305"/>
    </location>
</feature>
<evidence type="ECO:0000256" key="20">
    <source>
        <dbReference type="ARBA" id="ARBA00049902"/>
    </source>
</evidence>
<dbReference type="GO" id="GO:0051301">
    <property type="term" value="P:cell division"/>
    <property type="evidence" value="ECO:0007669"/>
    <property type="project" value="UniProtKB-KW"/>
</dbReference>
<dbReference type="PANTHER" id="PTHR30474">
    <property type="entry name" value="CELL CYCLE PROTEIN"/>
    <property type="match status" value="1"/>
</dbReference>
<evidence type="ECO:0000256" key="15">
    <source>
        <dbReference type="ARBA" id="ARBA00033270"/>
    </source>
</evidence>
<evidence type="ECO:0000256" key="2">
    <source>
        <dbReference type="ARBA" id="ARBA00004752"/>
    </source>
</evidence>
<proteinExistence type="inferred from homology"/>
<dbReference type="GO" id="GO:0008955">
    <property type="term" value="F:peptidoglycan glycosyltransferase activity"/>
    <property type="evidence" value="ECO:0007669"/>
    <property type="project" value="UniProtKB-EC"/>
</dbReference>
<evidence type="ECO:0000313" key="23">
    <source>
        <dbReference type="Proteomes" id="UP000464374"/>
    </source>
</evidence>
<evidence type="ECO:0000256" key="19">
    <source>
        <dbReference type="ARBA" id="ARBA00044770"/>
    </source>
</evidence>
<feature type="transmembrane region" description="Helical" evidence="21">
    <location>
        <begin position="116"/>
        <end position="136"/>
    </location>
</feature>
<dbReference type="InterPro" id="IPR001182">
    <property type="entry name" value="FtsW/RodA"/>
</dbReference>
<sequence>MTQHTITVEKNINRDRYSFTFILLVLIMVGVGIAVLYSGSLHYAERFFDDPSYFVVRQFRNLLVGCIGLIFFSFFSFDHLRKLLPYLLIAGFIFLLLPFIPGIASPRNGANRWISIGGFSLQPSEFIKLLLIIFLANFFDKKADQLDVPLIAILPPFFITSIFVLLVYLENDFSSAIFLILIFMVMFFAAGGSLLWFLKGLIITIPCAVLMVATSTYRMKRVLSFISPDSDPLDTGYQINAALEALAGSGLYGTGIGNGVHKISSVPEIYSDFIFVAWAEEMGFLGVCGYLVLLLTFTAVGYLIAFSCKNRFGCYIAFGAASSIVLQSFLNLGVVVRLLPATGIPLPFFSFGGSSLITSLCLCGLIINVSSYSKRSVSHV</sequence>
<evidence type="ECO:0000256" key="6">
    <source>
        <dbReference type="ARBA" id="ARBA00022679"/>
    </source>
</evidence>
<dbReference type="NCBIfam" id="TIGR02614">
    <property type="entry name" value="ftsW"/>
    <property type="match status" value="1"/>
</dbReference>
<evidence type="ECO:0000256" key="18">
    <source>
        <dbReference type="ARBA" id="ARBA00041418"/>
    </source>
</evidence>
<gene>
    <name evidence="22" type="primary">ftsW</name>
    <name evidence="22" type="ORF">GWP43_09025</name>
</gene>
<evidence type="ECO:0000256" key="4">
    <source>
        <dbReference type="ARBA" id="ARBA00022618"/>
    </source>
</evidence>
<evidence type="ECO:0000313" key="22">
    <source>
        <dbReference type="EMBL" id="QHX43556.1"/>
    </source>
</evidence>
<evidence type="ECO:0000256" key="10">
    <source>
        <dbReference type="ARBA" id="ARBA00022989"/>
    </source>
</evidence>
<feature type="transmembrane region" description="Helical" evidence="21">
    <location>
        <begin position="201"/>
        <end position="219"/>
    </location>
</feature>
<dbReference type="Pfam" id="PF01098">
    <property type="entry name" value="FTSW_RODA_SPOVE"/>
    <property type="match status" value="1"/>
</dbReference>
<evidence type="ECO:0000256" key="21">
    <source>
        <dbReference type="SAM" id="Phobius"/>
    </source>
</evidence>
<keyword evidence="6" id="KW-0808">Transferase</keyword>
<evidence type="ECO:0000256" key="9">
    <source>
        <dbReference type="ARBA" id="ARBA00022984"/>
    </source>
</evidence>
<evidence type="ECO:0000256" key="8">
    <source>
        <dbReference type="ARBA" id="ARBA00022960"/>
    </source>
</evidence>
<evidence type="ECO:0000256" key="13">
    <source>
        <dbReference type="ARBA" id="ARBA00023316"/>
    </source>
</evidence>
<dbReference type="GO" id="GO:0071555">
    <property type="term" value="P:cell wall organization"/>
    <property type="evidence" value="ECO:0007669"/>
    <property type="project" value="UniProtKB-KW"/>
</dbReference>
<comment type="pathway">
    <text evidence="2">Cell wall biogenesis; peptidoglycan biosynthesis.</text>
</comment>
<keyword evidence="12" id="KW-0131">Cell cycle</keyword>
<dbReference type="PANTHER" id="PTHR30474:SF2">
    <property type="entry name" value="PEPTIDOGLYCAN GLYCOSYLTRANSFERASE FTSW-RELATED"/>
    <property type="match status" value="1"/>
</dbReference>
<feature type="transmembrane region" description="Helical" evidence="21">
    <location>
        <begin position="348"/>
        <end position="369"/>
    </location>
</feature>
<feature type="transmembrane region" description="Helical" evidence="21">
    <location>
        <begin position="21"/>
        <end position="39"/>
    </location>
</feature>
<evidence type="ECO:0000256" key="12">
    <source>
        <dbReference type="ARBA" id="ARBA00023306"/>
    </source>
</evidence>
<dbReference type="InterPro" id="IPR013437">
    <property type="entry name" value="FtsW"/>
</dbReference>
<keyword evidence="13" id="KW-0961">Cell wall biogenesis/degradation</keyword>
<comment type="similarity">
    <text evidence="16">Belongs to the SEDS family. FtsW subfamily.</text>
</comment>
<dbReference type="EMBL" id="CP048020">
    <property type="protein sequence ID" value="QHX43556.1"/>
    <property type="molecule type" value="Genomic_DNA"/>
</dbReference>
<dbReference type="GO" id="GO:0008360">
    <property type="term" value="P:regulation of cell shape"/>
    <property type="evidence" value="ECO:0007669"/>
    <property type="project" value="UniProtKB-KW"/>
</dbReference>
<keyword evidence="11 21" id="KW-0472">Membrane</keyword>
<keyword evidence="8" id="KW-0133">Cell shape</keyword>
<keyword evidence="4" id="KW-0132">Cell division</keyword>
<feature type="transmembrane region" description="Helical" evidence="21">
    <location>
        <begin position="59"/>
        <end position="77"/>
    </location>
</feature>
<keyword evidence="5" id="KW-0328">Glycosyltransferase</keyword>
<dbReference type="KEGG" id="trz:GWP43_09025"/>
<dbReference type="GO" id="GO:0009252">
    <property type="term" value="P:peptidoglycan biosynthetic process"/>
    <property type="evidence" value="ECO:0007669"/>
    <property type="project" value="UniProtKB-KW"/>
</dbReference>